<gene>
    <name evidence="1" type="primary">LOC107821612</name>
</gene>
<dbReference type="RefSeq" id="XP_016503536.1">
    <property type="nucleotide sequence ID" value="XM_016648050.1"/>
</dbReference>
<proteinExistence type="predicted"/>
<name>A0A1S4CR40_TOBAC</name>
<accession>A0A1S4CR40</accession>
<protein>
    <submittedName>
        <fullName evidence="1">Uncharacterized mitochondrial protein AtMg00810-like</fullName>
    </submittedName>
</protein>
<dbReference type="KEGG" id="nta:107821612"/>
<dbReference type="PANTHER" id="PTHR11439:SF498">
    <property type="entry name" value="DNAK FAMILY PROTEIN"/>
    <property type="match status" value="1"/>
</dbReference>
<dbReference type="PaxDb" id="4097-A0A1S4CR40"/>
<dbReference type="OrthoDB" id="1305759at2759"/>
<dbReference type="STRING" id="4097.A0A1S4CR40"/>
<evidence type="ECO:0000313" key="1">
    <source>
        <dbReference type="RefSeq" id="XP_016503536.1"/>
    </source>
</evidence>
<dbReference type="PANTHER" id="PTHR11439">
    <property type="entry name" value="GAG-POL-RELATED RETROTRANSPOSON"/>
    <property type="match status" value="1"/>
</dbReference>
<reference evidence="1" key="1">
    <citation type="submission" date="2025-08" db="UniProtKB">
        <authorList>
            <consortium name="RefSeq"/>
        </authorList>
    </citation>
    <scope>IDENTIFICATION</scope>
</reference>
<organism evidence="1">
    <name type="scientific">Nicotiana tabacum</name>
    <name type="common">Common tobacco</name>
    <dbReference type="NCBI Taxonomy" id="4097"/>
    <lineage>
        <taxon>Eukaryota</taxon>
        <taxon>Viridiplantae</taxon>
        <taxon>Streptophyta</taxon>
        <taxon>Embryophyta</taxon>
        <taxon>Tracheophyta</taxon>
        <taxon>Spermatophyta</taxon>
        <taxon>Magnoliopsida</taxon>
        <taxon>eudicotyledons</taxon>
        <taxon>Gunneridae</taxon>
        <taxon>Pentapetalae</taxon>
        <taxon>asterids</taxon>
        <taxon>lamiids</taxon>
        <taxon>Solanales</taxon>
        <taxon>Solanaceae</taxon>
        <taxon>Nicotianoideae</taxon>
        <taxon>Nicotianeae</taxon>
        <taxon>Nicotiana</taxon>
    </lineage>
</organism>
<sequence length="173" mass="20094">MEILREARDIIICTLDLLKEFDVSVFPCVSSPLESSSKLYADEGPLIQDPTIYRHRVGKLNYLIHTRPDLSFVVLKLIQYIQSPRLSHFSAALRVLRYLRSDPCQGIILNTNPTLDLLAFCDADWASCLETRRFVSDFYITLGGSLIYWNRRNKPLYLCLPLRRNIAHAWRSY</sequence>
<dbReference type="AlphaFoldDB" id="A0A1S4CR40"/>